<dbReference type="GO" id="GO:0005615">
    <property type="term" value="C:extracellular space"/>
    <property type="evidence" value="ECO:0007669"/>
    <property type="project" value="InterPro"/>
</dbReference>
<dbReference type="AlphaFoldDB" id="A0A917BSA4"/>
<evidence type="ECO:0000313" key="11">
    <source>
        <dbReference type="EMBL" id="GGF52576.1"/>
    </source>
</evidence>
<keyword evidence="6" id="KW-0479">Metal-binding</keyword>
<gene>
    <name evidence="11" type="ORF">GCM10007301_10070</name>
</gene>
<dbReference type="SUPFAM" id="SSF55486">
    <property type="entry name" value="Metalloproteases ('zincins'), catalytic domain"/>
    <property type="match status" value="1"/>
</dbReference>
<evidence type="ECO:0000256" key="3">
    <source>
        <dbReference type="ARBA" id="ARBA00009490"/>
    </source>
</evidence>
<comment type="subcellular location">
    <subcellularLocation>
        <location evidence="2">Secreted</location>
    </subcellularLocation>
</comment>
<sequence>MASADPTGPKGGLYGSAFLDTSSLDPNVRATMMGYYWATQYGGTQATTVFTYAFATSDADFDIPGGYPEADYVDIASELSAVQKDAVRLAVAQLSAFTQLSFVESASATAANATLRFANYQDEGSESNFPPNAGSYAPSDSRLAGDTWLGLNGDTTGNYIGTDEYLTIIHEMGHAFGLKHGHDSDYNGGLSADRNGTEFSVMTYASYIGTDLSQGLSTAWRGSAPQGYMMYDIAALQAYYGANFSAVGTTAVYSWDAVTGQQYINGEAAPLTGVSETGKILQTIWTQGATATYDFSNFSEDQLADLRPGQWSTFSRAQLGDLNNAVPQGTLEYQAKGNVYNALLYEGDTRSAVSGLITGSGNDTLIGNDIDNLLIANAGDDHITTGAGNNRVSGGAGADTIVFGSGHNILFDALADLNGDAVFGFSALGRVDMLGSRLTAATYSLTHDAATATFASGGSAFQLFGDFSGGDFMTVARGSGAEAITYLSFGTFLPTLSEGAAVDASLINGIANQPYLSGDGGVSFTLEFTSAQSGYRNMLGTYNISVDGSISDVRILFGDTSVEAGGTTLSLGQPGNGDSVGFFLIQDGFNRYGSLPDDISFLFEAGSTTPVLHSQQLALYGATVFHSTAAYNADGLDHVLSGISSDASSLVIGFEDVARGTADDDFQDVVFTLHAHDGFLLV</sequence>
<evidence type="ECO:0000256" key="4">
    <source>
        <dbReference type="ARBA" id="ARBA00022525"/>
    </source>
</evidence>
<dbReference type="GO" id="GO:0005509">
    <property type="term" value="F:calcium ion binding"/>
    <property type="evidence" value="ECO:0007669"/>
    <property type="project" value="InterPro"/>
</dbReference>
<dbReference type="EMBL" id="BMCT01000001">
    <property type="protein sequence ID" value="GGF52576.1"/>
    <property type="molecule type" value="Genomic_DNA"/>
</dbReference>
<dbReference type="Pfam" id="PF08548">
    <property type="entry name" value="Peptidase_M10_C"/>
    <property type="match status" value="1"/>
</dbReference>
<evidence type="ECO:0000313" key="12">
    <source>
        <dbReference type="Proteomes" id="UP000606044"/>
    </source>
</evidence>
<evidence type="ECO:0000256" key="5">
    <source>
        <dbReference type="ARBA" id="ARBA00022670"/>
    </source>
</evidence>
<keyword evidence="7" id="KW-0677">Repeat</keyword>
<comment type="caution">
    <text evidence="11">The sequence shown here is derived from an EMBL/GenBank/DDBJ whole genome shotgun (WGS) entry which is preliminary data.</text>
</comment>
<comment type="cofactor">
    <cofactor evidence="1">
        <name>Ca(2+)</name>
        <dbReference type="ChEBI" id="CHEBI:29108"/>
    </cofactor>
</comment>
<dbReference type="InterPro" id="IPR024079">
    <property type="entry name" value="MetalloPept_cat_dom_sf"/>
</dbReference>
<comment type="similarity">
    <text evidence="3">Belongs to the peptidase M10B family.</text>
</comment>
<feature type="domain" description="Peptidase metallopeptidase" evidence="10">
    <location>
        <begin position="42"/>
        <end position="214"/>
    </location>
</feature>
<dbReference type="RefSeq" id="WP_188575953.1">
    <property type="nucleotide sequence ID" value="NZ_BMCT01000001.1"/>
</dbReference>
<dbReference type="Pfam" id="PF00413">
    <property type="entry name" value="Peptidase_M10"/>
    <property type="match status" value="1"/>
</dbReference>
<organism evidence="11 12">
    <name type="scientific">Azorhizobium oxalatiphilum</name>
    <dbReference type="NCBI Taxonomy" id="980631"/>
    <lineage>
        <taxon>Bacteria</taxon>
        <taxon>Pseudomonadati</taxon>
        <taxon>Pseudomonadota</taxon>
        <taxon>Alphaproteobacteria</taxon>
        <taxon>Hyphomicrobiales</taxon>
        <taxon>Xanthobacteraceae</taxon>
        <taxon>Azorhizobium</taxon>
    </lineage>
</organism>
<keyword evidence="12" id="KW-1185">Reference proteome</keyword>
<reference evidence="11" key="1">
    <citation type="journal article" date="2014" name="Int. J. Syst. Evol. Microbiol.">
        <title>Complete genome sequence of Corynebacterium casei LMG S-19264T (=DSM 44701T), isolated from a smear-ripened cheese.</title>
        <authorList>
            <consortium name="US DOE Joint Genome Institute (JGI-PGF)"/>
            <person name="Walter F."/>
            <person name="Albersmeier A."/>
            <person name="Kalinowski J."/>
            <person name="Ruckert C."/>
        </authorList>
    </citation>
    <scope>NUCLEOTIDE SEQUENCE</scope>
    <source>
        <strain evidence="11">CCM 7897</strain>
    </source>
</reference>
<evidence type="ECO:0000256" key="2">
    <source>
        <dbReference type="ARBA" id="ARBA00004613"/>
    </source>
</evidence>
<evidence type="ECO:0000259" key="10">
    <source>
        <dbReference type="SMART" id="SM00235"/>
    </source>
</evidence>
<evidence type="ECO:0000256" key="8">
    <source>
        <dbReference type="ARBA" id="ARBA00022801"/>
    </source>
</evidence>
<dbReference type="Gene3D" id="3.40.390.10">
    <property type="entry name" value="Collagenase (Catalytic Domain)"/>
    <property type="match status" value="1"/>
</dbReference>
<keyword evidence="9" id="KW-0862">Zinc</keyword>
<keyword evidence="4" id="KW-0964">Secreted</keyword>
<dbReference type="GO" id="GO:0008270">
    <property type="term" value="F:zinc ion binding"/>
    <property type="evidence" value="ECO:0007669"/>
    <property type="project" value="InterPro"/>
</dbReference>
<evidence type="ECO:0000256" key="1">
    <source>
        <dbReference type="ARBA" id="ARBA00001913"/>
    </source>
</evidence>
<dbReference type="SUPFAM" id="SSF51120">
    <property type="entry name" value="beta-Roll"/>
    <property type="match status" value="1"/>
</dbReference>
<dbReference type="GO" id="GO:0004222">
    <property type="term" value="F:metalloendopeptidase activity"/>
    <property type="evidence" value="ECO:0007669"/>
    <property type="project" value="InterPro"/>
</dbReference>
<dbReference type="Pfam" id="PF00353">
    <property type="entry name" value="HemolysinCabind"/>
    <property type="match status" value="1"/>
</dbReference>
<dbReference type="InterPro" id="IPR013858">
    <property type="entry name" value="Peptidase_M10B_C"/>
</dbReference>
<dbReference type="Gene3D" id="2.150.10.10">
    <property type="entry name" value="Serralysin-like metalloprotease, C-terminal"/>
    <property type="match status" value="1"/>
</dbReference>
<dbReference type="Proteomes" id="UP000606044">
    <property type="component" value="Unassembled WGS sequence"/>
</dbReference>
<accession>A0A917BSA4</accession>
<dbReference type="InterPro" id="IPR006026">
    <property type="entry name" value="Peptidase_Metallo"/>
</dbReference>
<dbReference type="GO" id="GO:0031012">
    <property type="term" value="C:extracellular matrix"/>
    <property type="evidence" value="ECO:0007669"/>
    <property type="project" value="InterPro"/>
</dbReference>
<dbReference type="InterPro" id="IPR025193">
    <property type="entry name" value="DUF4114"/>
</dbReference>
<keyword evidence="8" id="KW-0378">Hydrolase</keyword>
<protein>
    <recommendedName>
        <fullName evidence="10">Peptidase metallopeptidase domain-containing protein</fullName>
    </recommendedName>
</protein>
<reference evidence="11" key="2">
    <citation type="submission" date="2020-09" db="EMBL/GenBank/DDBJ databases">
        <authorList>
            <person name="Sun Q."/>
            <person name="Sedlacek I."/>
        </authorList>
    </citation>
    <scope>NUCLEOTIDE SEQUENCE</scope>
    <source>
        <strain evidence="11">CCM 7897</strain>
    </source>
</reference>
<dbReference type="GO" id="GO:0006508">
    <property type="term" value="P:proteolysis"/>
    <property type="evidence" value="ECO:0007669"/>
    <property type="project" value="UniProtKB-KW"/>
</dbReference>
<dbReference type="InterPro" id="IPR034033">
    <property type="entry name" value="Serralysin-like"/>
</dbReference>
<dbReference type="InterPro" id="IPR001343">
    <property type="entry name" value="Hemolysn_Ca-bd"/>
</dbReference>
<keyword evidence="5" id="KW-0645">Protease</keyword>
<dbReference type="SMART" id="SM00235">
    <property type="entry name" value="ZnMc"/>
    <property type="match status" value="1"/>
</dbReference>
<dbReference type="InterPro" id="IPR011049">
    <property type="entry name" value="Serralysin-like_metalloprot_C"/>
</dbReference>
<dbReference type="Pfam" id="PF13448">
    <property type="entry name" value="DUF4114"/>
    <property type="match status" value="1"/>
</dbReference>
<evidence type="ECO:0000256" key="7">
    <source>
        <dbReference type="ARBA" id="ARBA00022737"/>
    </source>
</evidence>
<evidence type="ECO:0000256" key="9">
    <source>
        <dbReference type="ARBA" id="ARBA00022833"/>
    </source>
</evidence>
<dbReference type="InterPro" id="IPR001818">
    <property type="entry name" value="Pept_M10_metallopeptidase"/>
</dbReference>
<proteinExistence type="inferred from homology"/>
<name>A0A917BSA4_9HYPH</name>
<evidence type="ECO:0000256" key="6">
    <source>
        <dbReference type="ARBA" id="ARBA00022723"/>
    </source>
</evidence>
<dbReference type="CDD" id="cd04277">
    <property type="entry name" value="ZnMc_serralysin_like"/>
    <property type="match status" value="1"/>
</dbReference>